<dbReference type="EMBL" id="RPFW01000004">
    <property type="protein sequence ID" value="TVZ02840.1"/>
    <property type="molecule type" value="Genomic_DNA"/>
</dbReference>
<accession>A0A6P2BVC0</accession>
<protein>
    <recommendedName>
        <fullName evidence="4">Alpha-L-arabinofuranosidase</fullName>
    </recommendedName>
</protein>
<dbReference type="Gene3D" id="3.20.20.80">
    <property type="entry name" value="Glycosidases"/>
    <property type="match status" value="1"/>
</dbReference>
<comment type="caution">
    <text evidence="2">The sequence shown here is derived from an EMBL/GenBank/DDBJ whole genome shotgun (WGS) entry which is preliminary data.</text>
</comment>
<organism evidence="2 3">
    <name type="scientific">Trebonia kvetii</name>
    <dbReference type="NCBI Taxonomy" id="2480626"/>
    <lineage>
        <taxon>Bacteria</taxon>
        <taxon>Bacillati</taxon>
        <taxon>Actinomycetota</taxon>
        <taxon>Actinomycetes</taxon>
        <taxon>Streptosporangiales</taxon>
        <taxon>Treboniaceae</taxon>
        <taxon>Trebonia</taxon>
    </lineage>
</organism>
<evidence type="ECO:0000313" key="2">
    <source>
        <dbReference type="EMBL" id="TVZ02840.1"/>
    </source>
</evidence>
<evidence type="ECO:0008006" key="4">
    <source>
        <dbReference type="Google" id="ProtNLM"/>
    </source>
</evidence>
<feature type="chain" id="PRO_5026989602" description="Alpha-L-arabinofuranosidase" evidence="1">
    <location>
        <begin position="32"/>
        <end position="507"/>
    </location>
</feature>
<sequence length="507" mass="52742">MIFLRGRRRMLFAGAGGALALLAAVTVPASAQTTAPAAVGVKLAGGPLGMNIAPWDALYTGSSGAIIQGLMKKAGINQIRYGGGVTADYFNFKTNTDIGRCLPNSAPAEYSAKCAVHDALYFGLFSKNARALHAQSFVTVNYGSGTPALAAAWVKQSKTKAGQQVGLWEIGNENYGCWEVNNELATAPADFKGYKEGVNADCPMNVQGLDAGMTTMATSYAAHAPRFMAAMKAVSSSAQLGVPWAFGANVGGASVGDNTEWNNTVIPAVRKYLSFVDVHWYPFNFGGNMGGKNPTAQAVLKSLFQIAPVYKQTRAQLNALAPAAKMVVGETGVTYLPTTIPCTPVGALFAAGDALSWLAAGAESVDWWQLNSYGNIGSKCSKPDEGMFTSAAKPVPQTPYIGYLLVSALTKPGAQLRTLSTSNNANVLAFQSVSNGKVAVALINTNTKSGIHLKFASSLHGKLKTLSYKAAGQNSSNTRTVAGVTTATAVAKGLTVPAESIVVLTTG</sequence>
<dbReference type="Proteomes" id="UP000460272">
    <property type="component" value="Unassembled WGS sequence"/>
</dbReference>
<dbReference type="PROSITE" id="PS51318">
    <property type="entry name" value="TAT"/>
    <property type="match status" value="1"/>
</dbReference>
<dbReference type="RefSeq" id="WP_145855041.1">
    <property type="nucleotide sequence ID" value="NZ_RPFW01000004.1"/>
</dbReference>
<gene>
    <name evidence="2" type="ORF">EAS64_20345</name>
</gene>
<keyword evidence="3" id="KW-1185">Reference proteome</keyword>
<reference evidence="2 3" key="1">
    <citation type="submission" date="2018-11" db="EMBL/GenBank/DDBJ databases">
        <title>Trebonia kvetii gen.nov., sp.nov., a novel acidophilic actinobacterium, and proposal of the new actinobacterial family Treboniaceae fam. nov.</title>
        <authorList>
            <person name="Rapoport D."/>
            <person name="Sagova-Mareckova M."/>
            <person name="Sedlacek I."/>
            <person name="Provaznik J."/>
            <person name="Kralova S."/>
            <person name="Pavlinic D."/>
            <person name="Benes V."/>
            <person name="Kopecky J."/>
        </authorList>
    </citation>
    <scope>NUCLEOTIDE SEQUENCE [LARGE SCALE GENOMIC DNA]</scope>
    <source>
        <strain evidence="2 3">15Tr583</strain>
    </source>
</reference>
<feature type="signal peptide" evidence="1">
    <location>
        <begin position="1"/>
        <end position="31"/>
    </location>
</feature>
<dbReference type="OrthoDB" id="9758333at2"/>
<name>A0A6P2BVC0_9ACTN</name>
<dbReference type="SUPFAM" id="SSF51445">
    <property type="entry name" value="(Trans)glycosidases"/>
    <property type="match status" value="1"/>
</dbReference>
<evidence type="ECO:0000256" key="1">
    <source>
        <dbReference type="SAM" id="SignalP"/>
    </source>
</evidence>
<keyword evidence="1" id="KW-0732">Signal</keyword>
<dbReference type="InterPro" id="IPR017853">
    <property type="entry name" value="GH"/>
</dbReference>
<proteinExistence type="predicted"/>
<evidence type="ECO:0000313" key="3">
    <source>
        <dbReference type="Proteomes" id="UP000460272"/>
    </source>
</evidence>
<dbReference type="InterPro" id="IPR006311">
    <property type="entry name" value="TAT_signal"/>
</dbReference>
<dbReference type="AlphaFoldDB" id="A0A6P2BVC0"/>